<gene>
    <name evidence="4" type="ORF">Pr1d_33620</name>
</gene>
<evidence type="ECO:0000259" key="3">
    <source>
        <dbReference type="Pfam" id="PF02357"/>
    </source>
</evidence>
<accession>A0A5B9QQ12</accession>
<evidence type="ECO:0000313" key="5">
    <source>
        <dbReference type="Proteomes" id="UP000323917"/>
    </source>
</evidence>
<evidence type="ECO:0000313" key="4">
    <source>
        <dbReference type="EMBL" id="QEG36053.1"/>
    </source>
</evidence>
<protein>
    <submittedName>
        <fullName evidence="4">Transcriptional activator RfaH</fullName>
    </submittedName>
</protein>
<dbReference type="GO" id="GO:0006354">
    <property type="term" value="P:DNA-templated transcription elongation"/>
    <property type="evidence" value="ECO:0007669"/>
    <property type="project" value="InterPro"/>
</dbReference>
<dbReference type="KEGG" id="bgok:Pr1d_33620"/>
<dbReference type="AlphaFoldDB" id="A0A5B9QQ12"/>
<name>A0A5B9QQ12_9BACT</name>
<feature type="domain" description="NusG-like N-terminal" evidence="3">
    <location>
        <begin position="83"/>
        <end position="153"/>
    </location>
</feature>
<dbReference type="Gene3D" id="3.30.70.940">
    <property type="entry name" value="NusG, N-terminal domain"/>
    <property type="match status" value="1"/>
</dbReference>
<evidence type="ECO:0000256" key="2">
    <source>
        <dbReference type="SAM" id="MobiDB-lite"/>
    </source>
</evidence>
<dbReference type="InterPro" id="IPR036735">
    <property type="entry name" value="NGN_dom_sf"/>
</dbReference>
<dbReference type="Pfam" id="PF02357">
    <property type="entry name" value="NusG"/>
    <property type="match status" value="1"/>
</dbReference>
<organism evidence="4 5">
    <name type="scientific">Bythopirellula goksoeyrii</name>
    <dbReference type="NCBI Taxonomy" id="1400387"/>
    <lineage>
        <taxon>Bacteria</taxon>
        <taxon>Pseudomonadati</taxon>
        <taxon>Planctomycetota</taxon>
        <taxon>Planctomycetia</taxon>
        <taxon>Pirellulales</taxon>
        <taxon>Lacipirellulaceae</taxon>
        <taxon>Bythopirellula</taxon>
    </lineage>
</organism>
<dbReference type="CDD" id="cd09895">
    <property type="entry name" value="NGN_SP_UpxY"/>
    <property type="match status" value="1"/>
</dbReference>
<dbReference type="EMBL" id="CP042913">
    <property type="protein sequence ID" value="QEG36053.1"/>
    <property type="molecule type" value="Genomic_DNA"/>
</dbReference>
<dbReference type="InterPro" id="IPR006645">
    <property type="entry name" value="NGN-like_dom"/>
</dbReference>
<reference evidence="4 5" key="1">
    <citation type="submission" date="2019-08" db="EMBL/GenBank/DDBJ databases">
        <title>Deep-cultivation of Planctomycetes and their phenomic and genomic characterization uncovers novel biology.</title>
        <authorList>
            <person name="Wiegand S."/>
            <person name="Jogler M."/>
            <person name="Boedeker C."/>
            <person name="Pinto D."/>
            <person name="Vollmers J."/>
            <person name="Rivas-Marin E."/>
            <person name="Kohn T."/>
            <person name="Peeters S.H."/>
            <person name="Heuer A."/>
            <person name="Rast P."/>
            <person name="Oberbeckmann S."/>
            <person name="Bunk B."/>
            <person name="Jeske O."/>
            <person name="Meyerdierks A."/>
            <person name="Storesund J.E."/>
            <person name="Kallscheuer N."/>
            <person name="Luecker S."/>
            <person name="Lage O.M."/>
            <person name="Pohl T."/>
            <person name="Merkel B.J."/>
            <person name="Hornburger P."/>
            <person name="Mueller R.-W."/>
            <person name="Bruemmer F."/>
            <person name="Labrenz M."/>
            <person name="Spormann A.M."/>
            <person name="Op den Camp H."/>
            <person name="Overmann J."/>
            <person name="Amann R."/>
            <person name="Jetten M.S.M."/>
            <person name="Mascher T."/>
            <person name="Medema M.H."/>
            <person name="Devos D.P."/>
            <person name="Kaster A.-K."/>
            <person name="Ovreas L."/>
            <person name="Rohde M."/>
            <person name="Galperin M.Y."/>
            <person name="Jogler C."/>
        </authorList>
    </citation>
    <scope>NUCLEOTIDE SEQUENCE [LARGE SCALE GENOMIC DNA]</scope>
    <source>
        <strain evidence="4 5">Pr1d</strain>
    </source>
</reference>
<feature type="region of interest" description="Disordered" evidence="2">
    <location>
        <begin position="18"/>
        <end position="41"/>
    </location>
</feature>
<keyword evidence="5" id="KW-1185">Reference proteome</keyword>
<dbReference type="OrthoDB" id="275381at2"/>
<evidence type="ECO:0000256" key="1">
    <source>
        <dbReference type="ARBA" id="ARBA00023163"/>
    </source>
</evidence>
<proteinExistence type="predicted"/>
<sequence length="240" mass="26565">MVTRVISDREVQMLIESSPPAASGHLASSDVSVSRHPPGSMETKNPYLFPDGLLNSLSTSDETSEVAGPSGNCAAVVRAEPGQWFLVHTKPRQEKKLAEELRKLGVPHYLPVTHCKSVTRGRSRYAWLPLFPSYLFLKATNEQRLLALKTNRIVATHLVVDQESLDRNLSDLADLIEKDVPLRIEERLVAGQEVEIIAGLLKGKRGTVIKRGGKTRLFLMIAEILGGVSLEIEQHYVNLL</sequence>
<dbReference type="Proteomes" id="UP000323917">
    <property type="component" value="Chromosome"/>
</dbReference>
<keyword evidence="1" id="KW-0804">Transcription</keyword>
<dbReference type="SUPFAM" id="SSF82679">
    <property type="entry name" value="N-utilization substance G protein NusG, N-terminal domain"/>
    <property type="match status" value="1"/>
</dbReference>